<dbReference type="EC" id="2.1.1.190" evidence="6"/>
<dbReference type="EMBL" id="VTPS01000029">
    <property type="protein sequence ID" value="TZE80669.1"/>
    <property type="molecule type" value="Genomic_DNA"/>
</dbReference>
<dbReference type="InterPro" id="IPR030391">
    <property type="entry name" value="MeTrfase_TrmA_CS"/>
</dbReference>
<dbReference type="PANTHER" id="PTHR11061">
    <property type="entry name" value="RNA M5U METHYLTRANSFERASE"/>
    <property type="match status" value="1"/>
</dbReference>
<dbReference type="PROSITE" id="PS51687">
    <property type="entry name" value="SAM_MT_RNA_M5U"/>
    <property type="match status" value="1"/>
</dbReference>
<accession>A0A5D8Q981</accession>
<feature type="binding site" evidence="4">
    <location>
        <position position="283"/>
    </location>
    <ligand>
        <name>S-adenosyl-L-methionine</name>
        <dbReference type="ChEBI" id="CHEBI:59789"/>
    </ligand>
</feature>
<evidence type="ECO:0000313" key="7">
    <source>
        <dbReference type="Proteomes" id="UP000322976"/>
    </source>
</evidence>
<dbReference type="Pfam" id="PF05958">
    <property type="entry name" value="tRNA_U5-meth_tr"/>
    <property type="match status" value="1"/>
</dbReference>
<sequence>MSRTVLRFDNIEKIQPLCPHFVECGGCAYQDIPYIEQLKVKEEYMKNLLMKNGFSVDVYEGIKPSPEAYGYKNKMEFSFGDYKKGGELTLGLHRKGRFMDILSTECCKIVDDDFNAIVKSTQEYFRKSRLPHYNRKTHNGYQRFLIVRKGKNTGEILINLVTTSQVEFDLTGYVEEIKRLRLRGTLTGILHTVDDSPSDAIKPEKIETLFGRDYIYEKIFDFMFKISPFSFFQTNTKGAEILYGKVREYAGDIKGKKILDLYCGTGTIGITLARDAKEVLGIELVDEAVQAARENARLNNIDNCQFFVGDTSEALSSIGMRPDIVIVDPPRPGIGAKTARDIIGLAPDVIVYVSCNPLSLMEDLKIWNNDYSIKRIINVDMFPHTSHIECVVLIEGK</sequence>
<evidence type="ECO:0000256" key="5">
    <source>
        <dbReference type="PROSITE-ProRule" id="PRU10015"/>
    </source>
</evidence>
<dbReference type="PROSITE" id="PS01231">
    <property type="entry name" value="TRMA_2"/>
    <property type="match status" value="1"/>
</dbReference>
<evidence type="ECO:0000256" key="3">
    <source>
        <dbReference type="ARBA" id="ARBA00022691"/>
    </source>
</evidence>
<dbReference type="FunFam" id="3.40.50.150:FF:000009">
    <property type="entry name" value="23S rRNA (Uracil(1939)-C(5))-methyltransferase RlmD"/>
    <property type="match status" value="1"/>
</dbReference>
<feature type="active site" description="Nucleophile" evidence="4">
    <location>
        <position position="355"/>
    </location>
</feature>
<dbReference type="InterPro" id="IPR030390">
    <property type="entry name" value="MeTrfase_TrmA_AS"/>
</dbReference>
<keyword evidence="7" id="KW-1185">Reference proteome</keyword>
<dbReference type="InterPro" id="IPR010280">
    <property type="entry name" value="U5_MeTrfase_fam"/>
</dbReference>
<gene>
    <name evidence="6" type="primary">rlmD</name>
    <name evidence="6" type="ORF">FWJ32_12620</name>
</gene>
<evidence type="ECO:0000256" key="1">
    <source>
        <dbReference type="ARBA" id="ARBA00022603"/>
    </source>
</evidence>
<dbReference type="Proteomes" id="UP000322976">
    <property type="component" value="Unassembled WGS sequence"/>
</dbReference>
<proteinExistence type="inferred from homology"/>
<name>A0A5D8Q981_9THEO</name>
<dbReference type="RefSeq" id="WP_149546321.1">
    <property type="nucleotide sequence ID" value="NZ_VTPS01000029.1"/>
</dbReference>
<reference evidence="6 7" key="1">
    <citation type="submission" date="2019-08" db="EMBL/GenBank/DDBJ databases">
        <title>Calorimonas adulescens gen. nov., sp. nov., an anaerobic thermophilic bacterium from Sakhalin hot spring.</title>
        <authorList>
            <person name="Khomyakova M.A."/>
            <person name="Merkel A.Y."/>
            <person name="Novikov A."/>
            <person name="Bonch-Osmolovskaya E.A."/>
            <person name="Slobodkin A.I."/>
        </authorList>
    </citation>
    <scope>NUCLEOTIDE SEQUENCE [LARGE SCALE GENOMIC DNA]</scope>
    <source>
        <strain evidence="6 7">A05MB</strain>
    </source>
</reference>
<dbReference type="PANTHER" id="PTHR11061:SF30">
    <property type="entry name" value="TRNA (URACIL(54)-C(5))-METHYLTRANSFERASE"/>
    <property type="match status" value="1"/>
</dbReference>
<keyword evidence="1 4" id="KW-0489">Methyltransferase</keyword>
<dbReference type="Gene3D" id="2.40.50.1070">
    <property type="match status" value="1"/>
</dbReference>
<evidence type="ECO:0000256" key="4">
    <source>
        <dbReference type="PROSITE-ProRule" id="PRU01024"/>
    </source>
</evidence>
<evidence type="ECO:0000256" key="2">
    <source>
        <dbReference type="ARBA" id="ARBA00022679"/>
    </source>
</evidence>
<dbReference type="GO" id="GO:0070041">
    <property type="term" value="F:rRNA (uridine-C5-)-methyltransferase activity"/>
    <property type="evidence" value="ECO:0007669"/>
    <property type="project" value="TreeGrafter"/>
</dbReference>
<feature type="binding site" evidence="4">
    <location>
        <position position="328"/>
    </location>
    <ligand>
        <name>S-adenosyl-L-methionine</name>
        <dbReference type="ChEBI" id="CHEBI:59789"/>
    </ligand>
</feature>
<evidence type="ECO:0000313" key="6">
    <source>
        <dbReference type="EMBL" id="TZE80669.1"/>
    </source>
</evidence>
<keyword evidence="2 4" id="KW-0808">Transferase</keyword>
<feature type="active site" evidence="5">
    <location>
        <position position="355"/>
    </location>
</feature>
<organism evidence="6 7">
    <name type="scientific">Calorimonas adulescens</name>
    <dbReference type="NCBI Taxonomy" id="2606906"/>
    <lineage>
        <taxon>Bacteria</taxon>
        <taxon>Bacillati</taxon>
        <taxon>Bacillota</taxon>
        <taxon>Clostridia</taxon>
        <taxon>Thermoanaerobacterales</taxon>
        <taxon>Thermoanaerobacteraceae</taxon>
        <taxon>Calorimonas</taxon>
    </lineage>
</organism>
<dbReference type="PROSITE" id="PS01230">
    <property type="entry name" value="TRMA_1"/>
    <property type="match status" value="1"/>
</dbReference>
<comment type="similarity">
    <text evidence="4">Belongs to the class I-like SAM-binding methyltransferase superfamily. RNA M5U methyltransferase family.</text>
</comment>
<dbReference type="CDD" id="cd02440">
    <property type="entry name" value="AdoMet_MTases"/>
    <property type="match status" value="1"/>
</dbReference>
<keyword evidence="3 4" id="KW-0949">S-adenosyl-L-methionine</keyword>
<dbReference type="NCBIfam" id="TIGR00479">
    <property type="entry name" value="rumA"/>
    <property type="match status" value="1"/>
</dbReference>
<feature type="binding site" evidence="4">
    <location>
        <position position="233"/>
    </location>
    <ligand>
        <name>S-adenosyl-L-methionine</name>
        <dbReference type="ChEBI" id="CHEBI:59789"/>
    </ligand>
</feature>
<feature type="binding site" evidence="4">
    <location>
        <position position="262"/>
    </location>
    <ligand>
        <name>S-adenosyl-L-methionine</name>
        <dbReference type="ChEBI" id="CHEBI:59789"/>
    </ligand>
</feature>
<dbReference type="Gene3D" id="3.40.50.150">
    <property type="entry name" value="Vaccinia Virus protein VP39"/>
    <property type="match status" value="1"/>
</dbReference>
<dbReference type="AlphaFoldDB" id="A0A5D8Q981"/>
<dbReference type="GO" id="GO:0070475">
    <property type="term" value="P:rRNA base methylation"/>
    <property type="evidence" value="ECO:0007669"/>
    <property type="project" value="TreeGrafter"/>
</dbReference>
<dbReference type="InterPro" id="IPR029063">
    <property type="entry name" value="SAM-dependent_MTases_sf"/>
</dbReference>
<comment type="caution">
    <text evidence="6">The sequence shown here is derived from an EMBL/GenBank/DDBJ whole genome shotgun (WGS) entry which is preliminary data.</text>
</comment>
<protein>
    <submittedName>
        <fullName evidence="6">23S rRNA (Uracil(1939)-C(5))-methyltransferase RlmD</fullName>
        <ecNumber evidence="6">2.1.1.190</ecNumber>
    </submittedName>
</protein>
<dbReference type="SUPFAM" id="SSF53335">
    <property type="entry name" value="S-adenosyl-L-methionine-dependent methyltransferases"/>
    <property type="match status" value="1"/>
</dbReference>